<dbReference type="PROSITE" id="PS50268">
    <property type="entry name" value="CADHERIN_2"/>
    <property type="match status" value="3"/>
</dbReference>
<keyword evidence="7 10" id="KW-0472">Membrane</keyword>
<evidence type="ECO:0000313" key="12">
    <source>
        <dbReference type="EMBL" id="KAK7467811.1"/>
    </source>
</evidence>
<evidence type="ECO:0000256" key="9">
    <source>
        <dbReference type="SAM" id="MobiDB-lite"/>
    </source>
</evidence>
<keyword evidence="4 8" id="KW-0106">Calcium</keyword>
<dbReference type="PRINTS" id="PR00205">
    <property type="entry name" value="CADHERIN"/>
</dbReference>
<dbReference type="PANTHER" id="PTHR24025">
    <property type="entry name" value="DESMOGLEIN FAMILY MEMBER"/>
    <property type="match status" value="1"/>
</dbReference>
<dbReference type="InterPro" id="IPR002126">
    <property type="entry name" value="Cadherin-like_dom"/>
</dbReference>
<keyword evidence="3" id="KW-0677">Repeat</keyword>
<feature type="region of interest" description="Disordered" evidence="9">
    <location>
        <begin position="310"/>
        <end position="339"/>
    </location>
</feature>
<feature type="region of interest" description="Disordered" evidence="9">
    <location>
        <begin position="376"/>
        <end position="421"/>
    </location>
</feature>
<keyword evidence="13" id="KW-1185">Reference proteome</keyword>
<feature type="domain" description="Cadherin" evidence="11">
    <location>
        <begin position="123"/>
        <end position="203"/>
    </location>
</feature>
<protein>
    <recommendedName>
        <fullName evidence="11">Cadherin domain-containing protein</fullName>
    </recommendedName>
</protein>
<evidence type="ECO:0000256" key="10">
    <source>
        <dbReference type="SAM" id="Phobius"/>
    </source>
</evidence>
<accession>A0ABD0JAA8</accession>
<evidence type="ECO:0000313" key="13">
    <source>
        <dbReference type="Proteomes" id="UP001519460"/>
    </source>
</evidence>
<dbReference type="CDD" id="cd11304">
    <property type="entry name" value="Cadherin_repeat"/>
    <property type="match status" value="2"/>
</dbReference>
<name>A0ABD0JAA8_9CAEN</name>
<feature type="transmembrane region" description="Helical" evidence="10">
    <location>
        <begin position="345"/>
        <end position="367"/>
    </location>
</feature>
<keyword evidence="6 10" id="KW-1133">Transmembrane helix</keyword>
<dbReference type="InterPro" id="IPR015919">
    <property type="entry name" value="Cadherin-like_sf"/>
</dbReference>
<gene>
    <name evidence="12" type="ORF">BaRGS_00036955</name>
</gene>
<sequence>SEEAVEGALLYRILAEDPDGDDLKFRLNTVLGGGQTMFDLDSATGELRLANGSSLKESTTAFYKLQLSVTDGSLSSEPANLGIIVLRGPDLPAVTSRPTYVISVSETELLEPLKLPEFWLAGDSLNRTAALTFNITGGSGEDFFSIDPDTGTLFFSGGFDIDDDPESNTTVTLEVTVSDNSERTKTAFVSITVLDVNDNAPEVTTDLVTLFVQKNSSVGSVIGFIEARDRDRGDNGALLFEITDSSLPSNAVQIKPSGALFVNTSLSSVAAPTGKLEVRVSDRGSPPLSTSVGVFIIFVGTLPGDAFASSSRTHGGIPGSSEAWNSSPKKKATDSGEVKAEMSTVATVTIVLLAVTVMSSAIAYVCGRRSARRRAMREQEQTARQPAVEAEEQEEMRGPAQVKSSSACQPWRARMDAAGKE</sequence>
<evidence type="ECO:0000256" key="1">
    <source>
        <dbReference type="ARBA" id="ARBA00004370"/>
    </source>
</evidence>
<dbReference type="AlphaFoldDB" id="A0ABD0JAA8"/>
<evidence type="ECO:0000256" key="2">
    <source>
        <dbReference type="ARBA" id="ARBA00022692"/>
    </source>
</evidence>
<feature type="non-terminal residue" evidence="12">
    <location>
        <position position="421"/>
    </location>
</feature>
<comment type="caution">
    <text evidence="12">The sequence shown here is derived from an EMBL/GenBank/DDBJ whole genome shotgun (WGS) entry which is preliminary data.</text>
</comment>
<dbReference type="SUPFAM" id="SSF49313">
    <property type="entry name" value="Cadherin-like"/>
    <property type="match status" value="3"/>
</dbReference>
<comment type="subcellular location">
    <subcellularLocation>
        <location evidence="1">Membrane</location>
    </subcellularLocation>
</comment>
<dbReference type="GO" id="GO:0016020">
    <property type="term" value="C:membrane"/>
    <property type="evidence" value="ECO:0007669"/>
    <property type="project" value="UniProtKB-SubCell"/>
</dbReference>
<evidence type="ECO:0000256" key="3">
    <source>
        <dbReference type="ARBA" id="ARBA00022737"/>
    </source>
</evidence>
<evidence type="ECO:0000256" key="8">
    <source>
        <dbReference type="PROSITE-ProRule" id="PRU00043"/>
    </source>
</evidence>
<dbReference type="InterPro" id="IPR020894">
    <property type="entry name" value="Cadherin_CS"/>
</dbReference>
<dbReference type="PROSITE" id="PS00232">
    <property type="entry name" value="CADHERIN_1"/>
    <property type="match status" value="1"/>
</dbReference>
<feature type="domain" description="Cadherin" evidence="11">
    <location>
        <begin position="2"/>
        <end position="118"/>
    </location>
</feature>
<dbReference type="InterPro" id="IPR050971">
    <property type="entry name" value="Cadherin-domain_protein"/>
</dbReference>
<evidence type="ECO:0000256" key="5">
    <source>
        <dbReference type="ARBA" id="ARBA00022889"/>
    </source>
</evidence>
<dbReference type="GO" id="GO:0007155">
    <property type="term" value="P:cell adhesion"/>
    <property type="evidence" value="ECO:0007669"/>
    <property type="project" value="UniProtKB-KW"/>
</dbReference>
<dbReference type="EMBL" id="JACVVK020000538">
    <property type="protein sequence ID" value="KAK7467811.1"/>
    <property type="molecule type" value="Genomic_DNA"/>
</dbReference>
<dbReference type="Gene3D" id="2.60.40.60">
    <property type="entry name" value="Cadherins"/>
    <property type="match status" value="3"/>
</dbReference>
<reference evidence="12 13" key="1">
    <citation type="journal article" date="2023" name="Sci. Data">
        <title>Genome assembly of the Korean intertidal mud-creeper Batillaria attramentaria.</title>
        <authorList>
            <person name="Patra A.K."/>
            <person name="Ho P.T."/>
            <person name="Jun S."/>
            <person name="Lee S.J."/>
            <person name="Kim Y."/>
            <person name="Won Y.J."/>
        </authorList>
    </citation>
    <scope>NUCLEOTIDE SEQUENCE [LARGE SCALE GENOMIC DNA]</scope>
    <source>
        <strain evidence="12">Wonlab-2016</strain>
    </source>
</reference>
<evidence type="ECO:0000259" key="11">
    <source>
        <dbReference type="PROSITE" id="PS50268"/>
    </source>
</evidence>
<proteinExistence type="predicted"/>
<evidence type="ECO:0000256" key="4">
    <source>
        <dbReference type="ARBA" id="ARBA00022837"/>
    </source>
</evidence>
<feature type="non-terminal residue" evidence="12">
    <location>
        <position position="1"/>
    </location>
</feature>
<keyword evidence="2 10" id="KW-0812">Transmembrane</keyword>
<dbReference type="Proteomes" id="UP001519460">
    <property type="component" value="Unassembled WGS sequence"/>
</dbReference>
<dbReference type="PANTHER" id="PTHR24025:SF31">
    <property type="entry name" value="NEURAL-CADHERIN"/>
    <property type="match status" value="1"/>
</dbReference>
<feature type="domain" description="Cadherin" evidence="11">
    <location>
        <begin position="204"/>
        <end position="296"/>
    </location>
</feature>
<evidence type="ECO:0000256" key="7">
    <source>
        <dbReference type="ARBA" id="ARBA00023136"/>
    </source>
</evidence>
<organism evidence="12 13">
    <name type="scientific">Batillaria attramentaria</name>
    <dbReference type="NCBI Taxonomy" id="370345"/>
    <lineage>
        <taxon>Eukaryota</taxon>
        <taxon>Metazoa</taxon>
        <taxon>Spiralia</taxon>
        <taxon>Lophotrochozoa</taxon>
        <taxon>Mollusca</taxon>
        <taxon>Gastropoda</taxon>
        <taxon>Caenogastropoda</taxon>
        <taxon>Sorbeoconcha</taxon>
        <taxon>Cerithioidea</taxon>
        <taxon>Batillariidae</taxon>
        <taxon>Batillaria</taxon>
    </lineage>
</organism>
<dbReference type="GO" id="GO:0005509">
    <property type="term" value="F:calcium ion binding"/>
    <property type="evidence" value="ECO:0007669"/>
    <property type="project" value="UniProtKB-UniRule"/>
</dbReference>
<evidence type="ECO:0000256" key="6">
    <source>
        <dbReference type="ARBA" id="ARBA00022989"/>
    </source>
</evidence>
<dbReference type="SMART" id="SM00112">
    <property type="entry name" value="CA"/>
    <property type="match status" value="3"/>
</dbReference>
<keyword evidence="5" id="KW-0130">Cell adhesion</keyword>